<dbReference type="AlphaFoldDB" id="A0A7G9YH72"/>
<organism evidence="1">
    <name type="scientific">Candidatus Methanogaster sp. ANME-2c ERB4</name>
    <dbReference type="NCBI Taxonomy" id="2759911"/>
    <lineage>
        <taxon>Archaea</taxon>
        <taxon>Methanobacteriati</taxon>
        <taxon>Methanobacteriota</taxon>
        <taxon>Stenosarchaea group</taxon>
        <taxon>Methanomicrobia</taxon>
        <taxon>Methanosarcinales</taxon>
        <taxon>ANME-2 cluster</taxon>
        <taxon>Candidatus Methanogasteraceae</taxon>
        <taxon>Candidatus Methanogaster</taxon>
    </lineage>
</organism>
<proteinExistence type="predicted"/>
<dbReference type="EMBL" id="MT631260">
    <property type="protein sequence ID" value="QNO47356.1"/>
    <property type="molecule type" value="Genomic_DNA"/>
</dbReference>
<sequence length="142" mass="16047">MSQQGASRLVLLVVLFAGFYIDDRHVSVFGIDRYHKHARAMHARSHLPSVHPRPAKPLRPRGLARTPGIRHYIFHYYLLISSPLVSDESVVPSAPSIRLAKRPDTKAMQFITCIEIKPTPNPMIEHITASLKVSICQEKMCI</sequence>
<evidence type="ECO:0000313" key="1">
    <source>
        <dbReference type="EMBL" id="QNO47356.1"/>
    </source>
</evidence>
<reference evidence="1" key="1">
    <citation type="submission" date="2020-06" db="EMBL/GenBank/DDBJ databases">
        <title>Unique genomic features of the anaerobic methanotrophic archaea.</title>
        <authorList>
            <person name="Chadwick G.L."/>
            <person name="Skennerton C.T."/>
            <person name="Laso-Perez R."/>
            <person name="Leu A.O."/>
            <person name="Speth D.R."/>
            <person name="Yu H."/>
            <person name="Morgan-Lang C."/>
            <person name="Hatzenpichler R."/>
            <person name="Goudeau D."/>
            <person name="Malmstrom R."/>
            <person name="Brazelton W.J."/>
            <person name="Woyke T."/>
            <person name="Hallam S.J."/>
            <person name="Tyson G.W."/>
            <person name="Wegener G."/>
            <person name="Boetius A."/>
            <person name="Orphan V."/>
        </authorList>
    </citation>
    <scope>NUCLEOTIDE SEQUENCE</scope>
</reference>
<protein>
    <submittedName>
        <fullName evidence="1">Uncharacterized protein</fullName>
    </submittedName>
</protein>
<gene>
    <name evidence="1" type="ORF">LNGCCOLK_00033</name>
</gene>
<name>A0A7G9YH72_9EURY</name>
<accession>A0A7G9YH72</accession>